<keyword evidence="9 11" id="KW-0675">Receptor</keyword>
<dbReference type="InterPro" id="IPR017452">
    <property type="entry name" value="GPCR_Rhodpsn_7TM"/>
</dbReference>
<feature type="coiled-coil region" evidence="12">
    <location>
        <begin position="246"/>
        <end position="273"/>
    </location>
</feature>
<dbReference type="PANTHER" id="PTHR24248:SF199">
    <property type="entry name" value="IP13425P-RELATED"/>
    <property type="match status" value="1"/>
</dbReference>
<feature type="transmembrane region" description="Helical" evidence="13">
    <location>
        <begin position="55"/>
        <end position="75"/>
    </location>
</feature>
<dbReference type="GO" id="GO:0005886">
    <property type="term" value="C:plasma membrane"/>
    <property type="evidence" value="ECO:0007669"/>
    <property type="project" value="UniProtKB-SubCell"/>
</dbReference>
<evidence type="ECO:0000256" key="11">
    <source>
        <dbReference type="RuleBase" id="RU000688"/>
    </source>
</evidence>
<evidence type="ECO:0000256" key="9">
    <source>
        <dbReference type="ARBA" id="ARBA00023170"/>
    </source>
</evidence>
<comment type="similarity">
    <text evidence="2 11">Belongs to the G-protein coupled receptor 1 family.</text>
</comment>
<feature type="transmembrane region" description="Helical" evidence="13">
    <location>
        <begin position="307"/>
        <end position="330"/>
    </location>
</feature>
<evidence type="ECO:0000256" key="13">
    <source>
        <dbReference type="SAM" id="Phobius"/>
    </source>
</evidence>
<feature type="transmembrane region" description="Helical" evidence="13">
    <location>
        <begin position="20"/>
        <end position="43"/>
    </location>
</feature>
<dbReference type="GO" id="GO:0043410">
    <property type="term" value="P:positive regulation of MAPK cascade"/>
    <property type="evidence" value="ECO:0007669"/>
    <property type="project" value="TreeGrafter"/>
</dbReference>
<protein>
    <recommendedName>
        <fullName evidence="14">G-protein coupled receptors family 1 profile domain-containing protein</fullName>
    </recommendedName>
</protein>
<evidence type="ECO:0000256" key="4">
    <source>
        <dbReference type="ARBA" id="ARBA00022692"/>
    </source>
</evidence>
<dbReference type="EMBL" id="JBBCAQ010000010">
    <property type="protein sequence ID" value="KAK7602154.1"/>
    <property type="molecule type" value="Genomic_DNA"/>
</dbReference>
<dbReference type="SUPFAM" id="SSF81321">
    <property type="entry name" value="Family A G protein-coupled receptor-like"/>
    <property type="match status" value="1"/>
</dbReference>
<keyword evidence="10 11" id="KW-0807">Transducer</keyword>
<comment type="caution">
    <text evidence="15">The sequence shown here is derived from an EMBL/GenBank/DDBJ whole genome shotgun (WGS) entry which is preliminary data.</text>
</comment>
<evidence type="ECO:0000256" key="2">
    <source>
        <dbReference type="ARBA" id="ARBA00010663"/>
    </source>
</evidence>
<evidence type="ECO:0000313" key="16">
    <source>
        <dbReference type="Proteomes" id="UP001367676"/>
    </source>
</evidence>
<feature type="transmembrane region" description="Helical" evidence="13">
    <location>
        <begin position="275"/>
        <end position="295"/>
    </location>
</feature>
<evidence type="ECO:0000256" key="3">
    <source>
        <dbReference type="ARBA" id="ARBA00022475"/>
    </source>
</evidence>
<dbReference type="FunFam" id="1.20.1070.10:FF:000310">
    <property type="entry name" value="5-hydroxytryptamine receptor 2B"/>
    <property type="match status" value="1"/>
</dbReference>
<dbReference type="Gene3D" id="1.20.1070.10">
    <property type="entry name" value="Rhodopsin 7-helix transmembrane proteins"/>
    <property type="match status" value="2"/>
</dbReference>
<comment type="subcellular location">
    <subcellularLocation>
        <location evidence="1">Cell membrane</location>
        <topology evidence="1">Multi-pass membrane protein</topology>
    </subcellularLocation>
</comment>
<dbReference type="GO" id="GO:0004993">
    <property type="term" value="F:G protein-coupled serotonin receptor activity"/>
    <property type="evidence" value="ECO:0007669"/>
    <property type="project" value="UniProtKB-ARBA"/>
</dbReference>
<keyword evidence="16" id="KW-1185">Reference proteome</keyword>
<reference evidence="15 16" key="1">
    <citation type="submission" date="2024-03" db="EMBL/GenBank/DDBJ databases">
        <title>Adaptation during the transition from Ophiocordyceps entomopathogen to insect associate is accompanied by gene loss and intensified selection.</title>
        <authorList>
            <person name="Ward C.M."/>
            <person name="Onetto C.A."/>
            <person name="Borneman A.R."/>
        </authorList>
    </citation>
    <scope>NUCLEOTIDE SEQUENCE [LARGE SCALE GENOMIC DNA]</scope>
    <source>
        <strain evidence="15">AWRI1</strain>
        <tissue evidence="15">Single Adult Female</tissue>
    </source>
</reference>
<keyword evidence="8" id="KW-1015">Disulfide bond</keyword>
<keyword evidence="12" id="KW-0175">Coiled coil</keyword>
<feature type="domain" description="G-protein coupled receptors family 1 profile" evidence="14">
    <location>
        <begin position="1"/>
        <end position="327"/>
    </location>
</feature>
<organism evidence="15 16">
    <name type="scientific">Parthenolecanium corni</name>
    <dbReference type="NCBI Taxonomy" id="536013"/>
    <lineage>
        <taxon>Eukaryota</taxon>
        <taxon>Metazoa</taxon>
        <taxon>Ecdysozoa</taxon>
        <taxon>Arthropoda</taxon>
        <taxon>Hexapoda</taxon>
        <taxon>Insecta</taxon>
        <taxon>Pterygota</taxon>
        <taxon>Neoptera</taxon>
        <taxon>Paraneoptera</taxon>
        <taxon>Hemiptera</taxon>
        <taxon>Sternorrhyncha</taxon>
        <taxon>Coccoidea</taxon>
        <taxon>Coccidae</taxon>
        <taxon>Parthenolecanium</taxon>
    </lineage>
</organism>
<dbReference type="PANTHER" id="PTHR24248">
    <property type="entry name" value="ADRENERGIC RECEPTOR-RELATED G-PROTEIN COUPLED RECEPTOR"/>
    <property type="match status" value="1"/>
</dbReference>
<evidence type="ECO:0000256" key="7">
    <source>
        <dbReference type="ARBA" id="ARBA00023136"/>
    </source>
</evidence>
<dbReference type="InterPro" id="IPR000276">
    <property type="entry name" value="GPCR_Rhodpsn"/>
</dbReference>
<dbReference type="AlphaFoldDB" id="A0AAN9TN13"/>
<evidence type="ECO:0000256" key="6">
    <source>
        <dbReference type="ARBA" id="ARBA00023040"/>
    </source>
</evidence>
<evidence type="ECO:0000259" key="14">
    <source>
        <dbReference type="PROSITE" id="PS50262"/>
    </source>
</evidence>
<proteinExistence type="inferred from homology"/>
<keyword evidence="3" id="KW-1003">Cell membrane</keyword>
<evidence type="ECO:0000256" key="10">
    <source>
        <dbReference type="ARBA" id="ARBA00023224"/>
    </source>
</evidence>
<keyword evidence="6 11" id="KW-0297">G-protein coupled receptor</keyword>
<sequence>MLQISEGWVLGPELCDMWTASDVLCCTASILHLVAIALDRYWAVTDVEYITRRSAWRIVAMIIIIWTVALVVSVAPQFGWKDPGYLDRINKEKRCLVSQDIGYQIFATCATFYVPLLAILVLYWKIFQAARRRIHKRNLRNPMYLANVKKGTASITRKRFNFFKKKPKIKADAETGATTNIALMDIPSSCSAAESSQENAKGNDCHDNNKLDHIGVERPLHFNSNDTVACPSTKIFIEASSMSTMITKQIQKVKSKRDKKQSLEAKREKKAAKTLAIITGAFVICWLPFFVMALAMPMCPGCQINRYVSSFFLWLGYFNSTLNPIIYTVFSPEFRQAFNRILCGIHNSGLRTR</sequence>
<gene>
    <name evidence="15" type="ORF">V9T40_009595</name>
</gene>
<keyword evidence="4 11" id="KW-0812">Transmembrane</keyword>
<evidence type="ECO:0000256" key="8">
    <source>
        <dbReference type="ARBA" id="ARBA00023157"/>
    </source>
</evidence>
<evidence type="ECO:0000256" key="1">
    <source>
        <dbReference type="ARBA" id="ARBA00004651"/>
    </source>
</evidence>
<evidence type="ECO:0000256" key="5">
    <source>
        <dbReference type="ARBA" id="ARBA00022989"/>
    </source>
</evidence>
<dbReference type="GO" id="GO:0071880">
    <property type="term" value="P:adenylate cyclase-activating adrenergic receptor signaling pathway"/>
    <property type="evidence" value="ECO:0007669"/>
    <property type="project" value="TreeGrafter"/>
</dbReference>
<keyword evidence="5 13" id="KW-1133">Transmembrane helix</keyword>
<evidence type="ECO:0000313" key="15">
    <source>
        <dbReference type="EMBL" id="KAK7602154.1"/>
    </source>
</evidence>
<dbReference type="Proteomes" id="UP001367676">
    <property type="component" value="Unassembled WGS sequence"/>
</dbReference>
<evidence type="ECO:0000256" key="12">
    <source>
        <dbReference type="SAM" id="Coils"/>
    </source>
</evidence>
<keyword evidence="7 13" id="KW-0472">Membrane</keyword>
<dbReference type="PROSITE" id="PS00237">
    <property type="entry name" value="G_PROTEIN_RECEP_F1_1"/>
    <property type="match status" value="1"/>
</dbReference>
<dbReference type="CDD" id="cd15331">
    <property type="entry name" value="7tmA_5-HT1A_invertebrates"/>
    <property type="match status" value="1"/>
</dbReference>
<feature type="transmembrane region" description="Helical" evidence="13">
    <location>
        <begin position="101"/>
        <end position="124"/>
    </location>
</feature>
<name>A0AAN9TN13_9HEMI</name>
<accession>A0AAN9TN13</accession>
<dbReference type="PROSITE" id="PS50262">
    <property type="entry name" value="G_PROTEIN_RECEP_F1_2"/>
    <property type="match status" value="1"/>
</dbReference>
<dbReference type="Pfam" id="PF00001">
    <property type="entry name" value="7tm_1"/>
    <property type="match status" value="1"/>
</dbReference>
<dbReference type="PRINTS" id="PR00237">
    <property type="entry name" value="GPCRRHODOPSN"/>
</dbReference>